<dbReference type="InterPro" id="IPR015424">
    <property type="entry name" value="PyrdxlP-dep_Trfase"/>
</dbReference>
<dbReference type="Proteomes" id="UP000298460">
    <property type="component" value="Unassembled WGS sequence"/>
</dbReference>
<dbReference type="Gene3D" id="3.90.1150.10">
    <property type="entry name" value="Aspartate Aminotransferase, domain 1"/>
    <property type="match status" value="1"/>
</dbReference>
<dbReference type="Pfam" id="PF00202">
    <property type="entry name" value="Aminotran_3"/>
    <property type="match status" value="1"/>
</dbReference>
<dbReference type="OrthoDB" id="9807885at2"/>
<dbReference type="PANTHER" id="PTHR43094">
    <property type="entry name" value="AMINOTRANSFERASE"/>
    <property type="match status" value="1"/>
</dbReference>
<keyword evidence="2 6" id="KW-0032">Aminotransferase</keyword>
<comment type="similarity">
    <text evidence="1 5">Belongs to the class-III pyridoxal-phosphate-dependent aminotransferase family.</text>
</comment>
<evidence type="ECO:0000256" key="3">
    <source>
        <dbReference type="ARBA" id="ARBA00022679"/>
    </source>
</evidence>
<dbReference type="GO" id="GO:0030170">
    <property type="term" value="F:pyridoxal phosphate binding"/>
    <property type="evidence" value="ECO:0007669"/>
    <property type="project" value="InterPro"/>
</dbReference>
<dbReference type="InterPro" id="IPR015422">
    <property type="entry name" value="PyrdxlP-dep_Trfase_small"/>
</dbReference>
<name>A0A4Z0R739_9FIRM</name>
<dbReference type="SUPFAM" id="SSF53383">
    <property type="entry name" value="PLP-dependent transferases"/>
    <property type="match status" value="1"/>
</dbReference>
<dbReference type="EMBL" id="SPQQ01000004">
    <property type="protein sequence ID" value="TGE37933.1"/>
    <property type="molecule type" value="Genomic_DNA"/>
</dbReference>
<dbReference type="PROSITE" id="PS00600">
    <property type="entry name" value="AA_TRANSFER_CLASS_3"/>
    <property type="match status" value="1"/>
</dbReference>
<dbReference type="AlphaFoldDB" id="A0A4Z0R739"/>
<dbReference type="PANTHER" id="PTHR43094:SF1">
    <property type="entry name" value="AMINOTRANSFERASE CLASS-III"/>
    <property type="match status" value="1"/>
</dbReference>
<keyword evidence="4 5" id="KW-0663">Pyridoxal phosphate</keyword>
<dbReference type="Gene3D" id="3.40.640.10">
    <property type="entry name" value="Type I PLP-dependent aspartate aminotransferase-like (Major domain)"/>
    <property type="match status" value="1"/>
</dbReference>
<accession>A0A4Z0R739</accession>
<evidence type="ECO:0000313" key="7">
    <source>
        <dbReference type="Proteomes" id="UP000298460"/>
    </source>
</evidence>
<keyword evidence="3 6" id="KW-0808">Transferase</keyword>
<evidence type="ECO:0000256" key="4">
    <source>
        <dbReference type="ARBA" id="ARBA00022898"/>
    </source>
</evidence>
<sequence>MTAYTETQIEQMKKDDMRYFLHPTSSIFDMESWGGPKIIEEGNGIRVKSVEGEIYIDCGAGLWLNNVGYGRTELAEVAKKQMEKLFYFQTFNGYSHPLAIEMAKKVAEMIPMDNPRIFFTSGGSESNDTAFKLARMYWYLQGKPNKNHIIARTKAYHGVSYGALSATSLPGFWDGFRPLVPAFQHIEHPHCYFCPWGKEQGSCNLECAEALEEKILELGQDNVAAFTAEPVIGTGGAIVPPKGYYQRIREICDKYDVLFIADEVITGFGRTGKMFGMLHWGVKPDIMMMAKGITSGYIPMGAVGISERVFTLIRNHGIFMHGYTYSAHPVACAVALKNIEIIERENLVANAHEKGKLLRSLIRDLDLPCIGEVRGLGLMNAVQLVQDTETRTMFNSALGIAKRVSAIAWENGLALRPLIDDGLQLSPPLIITEADIIELVDKLGRSIEQAQREFLGNPL</sequence>
<gene>
    <name evidence="6" type="ORF">E4K67_13460</name>
</gene>
<protein>
    <submittedName>
        <fullName evidence="6">Aspartate aminotransferase family protein</fullName>
    </submittedName>
</protein>
<evidence type="ECO:0000256" key="1">
    <source>
        <dbReference type="ARBA" id="ARBA00008954"/>
    </source>
</evidence>
<dbReference type="InterPro" id="IPR005814">
    <property type="entry name" value="Aminotrans_3"/>
</dbReference>
<dbReference type="GO" id="GO:0008483">
    <property type="term" value="F:transaminase activity"/>
    <property type="evidence" value="ECO:0007669"/>
    <property type="project" value="UniProtKB-KW"/>
</dbReference>
<dbReference type="PIRSF" id="PIRSF000521">
    <property type="entry name" value="Transaminase_4ab_Lys_Orn"/>
    <property type="match status" value="1"/>
</dbReference>
<organism evidence="6 7">
    <name type="scientific">Desulfosporosinus fructosivorans</name>
    <dbReference type="NCBI Taxonomy" id="2018669"/>
    <lineage>
        <taxon>Bacteria</taxon>
        <taxon>Bacillati</taxon>
        <taxon>Bacillota</taxon>
        <taxon>Clostridia</taxon>
        <taxon>Eubacteriales</taxon>
        <taxon>Desulfitobacteriaceae</taxon>
        <taxon>Desulfosporosinus</taxon>
    </lineage>
</organism>
<dbReference type="InterPro" id="IPR015421">
    <property type="entry name" value="PyrdxlP-dep_Trfase_major"/>
</dbReference>
<proteinExistence type="inferred from homology"/>
<dbReference type="FunFam" id="3.40.640.10:FF:000014">
    <property type="entry name" value="Adenosylmethionine-8-amino-7-oxononanoate aminotransferase, probable"/>
    <property type="match status" value="1"/>
</dbReference>
<evidence type="ECO:0000256" key="5">
    <source>
        <dbReference type="RuleBase" id="RU003560"/>
    </source>
</evidence>
<dbReference type="CDD" id="cd00610">
    <property type="entry name" value="OAT_like"/>
    <property type="match status" value="1"/>
</dbReference>
<reference evidence="6 7" key="1">
    <citation type="submission" date="2019-03" db="EMBL/GenBank/DDBJ databases">
        <title>Draft Genome Sequence of Desulfosporosinus fructosivorans Strain 63.6F, Isolated from Marine Sediment in the Baltic Sea.</title>
        <authorList>
            <person name="Hausmann B."/>
            <person name="Vandieken V."/>
            <person name="Pjevac P."/>
            <person name="Schreck K."/>
            <person name="Herbold C.W."/>
            <person name="Loy A."/>
        </authorList>
    </citation>
    <scope>NUCLEOTIDE SEQUENCE [LARGE SCALE GENOMIC DNA]</scope>
    <source>
        <strain evidence="6 7">63.6F</strain>
    </source>
</reference>
<evidence type="ECO:0000313" key="6">
    <source>
        <dbReference type="EMBL" id="TGE37933.1"/>
    </source>
</evidence>
<keyword evidence="7" id="KW-1185">Reference proteome</keyword>
<dbReference type="InterPro" id="IPR049704">
    <property type="entry name" value="Aminotrans_3_PPA_site"/>
</dbReference>
<evidence type="ECO:0000256" key="2">
    <source>
        <dbReference type="ARBA" id="ARBA00022576"/>
    </source>
</evidence>
<comment type="caution">
    <text evidence="6">The sequence shown here is derived from an EMBL/GenBank/DDBJ whole genome shotgun (WGS) entry which is preliminary data.</text>
</comment>